<dbReference type="SUPFAM" id="SSF49503">
    <property type="entry name" value="Cupredoxins"/>
    <property type="match status" value="1"/>
</dbReference>
<keyword evidence="3" id="KW-1185">Reference proteome</keyword>
<dbReference type="Gene3D" id="2.60.40.420">
    <property type="entry name" value="Cupredoxins - blue copper proteins"/>
    <property type="match status" value="1"/>
</dbReference>
<dbReference type="InterPro" id="IPR008972">
    <property type="entry name" value="Cupredoxin"/>
</dbReference>
<dbReference type="InterPro" id="IPR052953">
    <property type="entry name" value="Ser-rich/MCO-related"/>
</dbReference>
<dbReference type="CDD" id="cd00920">
    <property type="entry name" value="Cupredoxin"/>
    <property type="match status" value="1"/>
</dbReference>
<evidence type="ECO:0000256" key="1">
    <source>
        <dbReference type="SAM" id="MobiDB-lite"/>
    </source>
</evidence>
<sequence length="266" mass="27607">MRMVFAINAPADPDPRSFKAFQERAIAINGTGSPGTTTAATTTALTTTAAYTTPPAPQWQTATATVTWGSSVWTTTYTSYDGTPPPTPAPQPVDHKIIVGADGQLAYSPANITAEVGDTVTFEFHPKNHTVTQSSFLNPCKALGDTSKTGQTGFKSGFRPVSANATEFPTFQITINDTAPIWGYCGQTGHCQAGMVFAINAVESGPNNFAAFLELAKRSNTTNEPTTTGTSTGAPKPTSGAVVSVTTPQATLLALGALAAVFLVIV</sequence>
<protein>
    <recommendedName>
        <fullName evidence="4">Cupredoxin</fullName>
    </recommendedName>
</protein>
<reference evidence="2" key="1">
    <citation type="submission" date="2020-07" db="EMBL/GenBank/DDBJ databases">
        <authorList>
            <person name="Nieuwenhuis M."/>
            <person name="Van De Peppel L.J.J."/>
        </authorList>
    </citation>
    <scope>NUCLEOTIDE SEQUENCE</scope>
    <source>
        <strain evidence="2">AP01</strain>
        <tissue evidence="2">Mycelium</tissue>
    </source>
</reference>
<name>A0A9P7G7R3_9AGAR</name>
<dbReference type="OrthoDB" id="1921208at2759"/>
<dbReference type="AlphaFoldDB" id="A0A9P7G7R3"/>
<gene>
    <name evidence="2" type="ORF">DXG03_009747</name>
</gene>
<reference evidence="2" key="2">
    <citation type="submission" date="2021-10" db="EMBL/GenBank/DDBJ databases">
        <title>Phylogenomics reveals ancestral predisposition of the termite-cultivated fungus Termitomyces towards a domesticated lifestyle.</title>
        <authorList>
            <person name="Auxier B."/>
            <person name="Grum-Grzhimaylo A."/>
            <person name="Cardenas M.E."/>
            <person name="Lodge J.D."/>
            <person name="Laessoe T."/>
            <person name="Pedersen O."/>
            <person name="Smith M.E."/>
            <person name="Kuyper T.W."/>
            <person name="Franco-Molano E.A."/>
            <person name="Baroni T.J."/>
            <person name="Aanen D.K."/>
        </authorList>
    </citation>
    <scope>NUCLEOTIDE SEQUENCE</scope>
    <source>
        <strain evidence="2">AP01</strain>
        <tissue evidence="2">Mycelium</tissue>
    </source>
</reference>
<comment type="caution">
    <text evidence="2">The sequence shown here is derived from an EMBL/GenBank/DDBJ whole genome shotgun (WGS) entry which is preliminary data.</text>
</comment>
<evidence type="ECO:0000313" key="3">
    <source>
        <dbReference type="Proteomes" id="UP000775547"/>
    </source>
</evidence>
<dbReference type="PANTHER" id="PTHR34883:SF15">
    <property type="entry name" value="EXTRACELLULAR SERINE-RICH PROTEIN"/>
    <property type="match status" value="1"/>
</dbReference>
<dbReference type="Proteomes" id="UP000775547">
    <property type="component" value="Unassembled WGS sequence"/>
</dbReference>
<dbReference type="PANTHER" id="PTHR34883">
    <property type="entry name" value="SERINE-RICH PROTEIN, PUTATIVE-RELATED-RELATED"/>
    <property type="match status" value="1"/>
</dbReference>
<accession>A0A9P7G7R3</accession>
<evidence type="ECO:0008006" key="4">
    <source>
        <dbReference type="Google" id="ProtNLM"/>
    </source>
</evidence>
<proteinExistence type="predicted"/>
<organism evidence="2 3">
    <name type="scientific">Asterophora parasitica</name>
    <dbReference type="NCBI Taxonomy" id="117018"/>
    <lineage>
        <taxon>Eukaryota</taxon>
        <taxon>Fungi</taxon>
        <taxon>Dikarya</taxon>
        <taxon>Basidiomycota</taxon>
        <taxon>Agaricomycotina</taxon>
        <taxon>Agaricomycetes</taxon>
        <taxon>Agaricomycetidae</taxon>
        <taxon>Agaricales</taxon>
        <taxon>Tricholomatineae</taxon>
        <taxon>Lyophyllaceae</taxon>
        <taxon>Asterophora</taxon>
    </lineage>
</organism>
<dbReference type="EMBL" id="JABCKV010000099">
    <property type="protein sequence ID" value="KAG5643698.1"/>
    <property type="molecule type" value="Genomic_DNA"/>
</dbReference>
<feature type="region of interest" description="Disordered" evidence="1">
    <location>
        <begin position="220"/>
        <end position="240"/>
    </location>
</feature>
<evidence type="ECO:0000313" key="2">
    <source>
        <dbReference type="EMBL" id="KAG5643698.1"/>
    </source>
</evidence>